<evidence type="ECO:0000256" key="1">
    <source>
        <dbReference type="SAM" id="SignalP"/>
    </source>
</evidence>
<accession>A0A2V2ZXY6</accession>
<dbReference type="Pfam" id="PF13416">
    <property type="entry name" value="SBP_bac_8"/>
    <property type="match status" value="1"/>
</dbReference>
<dbReference type="RefSeq" id="WP_110065135.1">
    <property type="nucleotide sequence ID" value="NZ_QGTW01000006.1"/>
</dbReference>
<organism evidence="2 3">
    <name type="scientific">Cytobacillus oceanisediminis</name>
    <dbReference type="NCBI Taxonomy" id="665099"/>
    <lineage>
        <taxon>Bacteria</taxon>
        <taxon>Bacillati</taxon>
        <taxon>Bacillota</taxon>
        <taxon>Bacilli</taxon>
        <taxon>Bacillales</taxon>
        <taxon>Bacillaceae</taxon>
        <taxon>Cytobacillus</taxon>
    </lineage>
</organism>
<dbReference type="InterPro" id="IPR050490">
    <property type="entry name" value="Bact_solute-bd_prot1"/>
</dbReference>
<sequence>MKRIKLVMVMMLFVLTVFTGCSSSEESASSNDGNESGNKKIELKYWVPFSGGDGDFMKAMVAEFNKTNPDIQVEMLNLKWEEYYTKLRTAVASKQAPDVAVAHTSKLGELVPSNMIADLDPIAENAGIKWDSFNQNILNATMFEGKHMAFPLDTHAMIMFYNKKILGDAGLLDSDGKPAIKPGAEGFVKFLKQVQQKAPADVMPFVGTSNGNVPFWMWWSLYSQMDGKLLSEDGKKAAFNNKEGKEALQFISDLVHEDKLWPKNVKNGGGIFAAGKAAVNFNGVWSTGTFEKNEGLDFGATTIPQLYDQKATWGDSHTLVLPVQKEEDPKRQEAAATFANWLAENGAMWAKAGHVPSKPEVIESPEFKELEYRSDYVQVVDDVNFMPNSEKLFPIGDILRANFDLVMNGQASVDEVMNKAEKEVNDLLAK</sequence>
<dbReference type="CDD" id="cd14748">
    <property type="entry name" value="PBP2_UgpB"/>
    <property type="match status" value="1"/>
</dbReference>
<evidence type="ECO:0000313" key="2">
    <source>
        <dbReference type="EMBL" id="PWW28269.1"/>
    </source>
</evidence>
<dbReference type="PANTHER" id="PTHR43649:SF14">
    <property type="entry name" value="BLR3389 PROTEIN"/>
    <property type="match status" value="1"/>
</dbReference>
<feature type="signal peptide" evidence="1">
    <location>
        <begin position="1"/>
        <end position="19"/>
    </location>
</feature>
<dbReference type="OrthoDB" id="9768630at2"/>
<dbReference type="SUPFAM" id="SSF53850">
    <property type="entry name" value="Periplasmic binding protein-like II"/>
    <property type="match status" value="1"/>
</dbReference>
<feature type="chain" id="PRO_5038776272" evidence="1">
    <location>
        <begin position="20"/>
        <end position="430"/>
    </location>
</feature>
<dbReference type="Proteomes" id="UP000247150">
    <property type="component" value="Unassembled WGS sequence"/>
</dbReference>
<dbReference type="PROSITE" id="PS51257">
    <property type="entry name" value="PROKAR_LIPOPROTEIN"/>
    <property type="match status" value="1"/>
</dbReference>
<evidence type="ECO:0000313" key="3">
    <source>
        <dbReference type="Proteomes" id="UP000247150"/>
    </source>
</evidence>
<dbReference type="AlphaFoldDB" id="A0A2V2ZXY6"/>
<keyword evidence="1" id="KW-0732">Signal</keyword>
<proteinExistence type="predicted"/>
<comment type="caution">
    <text evidence="2">The sequence shown here is derived from an EMBL/GenBank/DDBJ whole genome shotgun (WGS) entry which is preliminary data.</text>
</comment>
<dbReference type="EMBL" id="QGTW01000006">
    <property type="protein sequence ID" value="PWW28269.1"/>
    <property type="molecule type" value="Genomic_DNA"/>
</dbReference>
<dbReference type="InterPro" id="IPR006059">
    <property type="entry name" value="SBP"/>
</dbReference>
<dbReference type="Gene3D" id="3.40.190.10">
    <property type="entry name" value="Periplasmic binding protein-like II"/>
    <property type="match status" value="1"/>
</dbReference>
<reference evidence="2 3" key="1">
    <citation type="submission" date="2018-05" db="EMBL/GenBank/DDBJ databases">
        <title>Freshwater and sediment microbial communities from various areas in North America, analyzing microbe dynamics in response to fracking.</title>
        <authorList>
            <person name="Lamendella R."/>
        </authorList>
    </citation>
    <scope>NUCLEOTIDE SEQUENCE [LARGE SCALE GENOMIC DNA]</scope>
    <source>
        <strain evidence="2 3">15_TX</strain>
    </source>
</reference>
<gene>
    <name evidence="2" type="ORF">DFO73_10684</name>
</gene>
<dbReference type="PANTHER" id="PTHR43649">
    <property type="entry name" value="ARABINOSE-BINDING PROTEIN-RELATED"/>
    <property type="match status" value="1"/>
</dbReference>
<name>A0A2V2ZXY6_9BACI</name>
<protein>
    <submittedName>
        <fullName evidence="2">Carbohydrate ABC transporter substrate-binding protein (CUT1 family)</fullName>
    </submittedName>
</protein>